<dbReference type="AlphaFoldDB" id="A0A6H1P4N1"/>
<evidence type="ECO:0000313" key="1">
    <source>
        <dbReference type="EMBL" id="QIZ08550.1"/>
    </source>
</evidence>
<dbReference type="EMBL" id="CP051128">
    <property type="protein sequence ID" value="QIZ08550.1"/>
    <property type="molecule type" value="Genomic_DNA"/>
</dbReference>
<reference evidence="1 2" key="1">
    <citation type="submission" date="2020-04" db="EMBL/GenBank/DDBJ databases">
        <title>Genome-Wide Identification of 5-Methylcytosine Sites in Bacterial Genomes By High-Throughput Sequencing of MspJI Restriction Fragments.</title>
        <authorList>
            <person name="Wu V."/>
        </authorList>
    </citation>
    <scope>NUCLEOTIDE SEQUENCE [LARGE SCALE GENOMIC DNA]</scope>
    <source>
        <strain evidence="1 2">S2</strain>
    </source>
</reference>
<accession>A0A6H1P4N1</accession>
<dbReference type="Proteomes" id="UP000501868">
    <property type="component" value="Chromosome"/>
</dbReference>
<proteinExistence type="predicted"/>
<reference evidence="1 2" key="2">
    <citation type="submission" date="2020-04" db="EMBL/GenBank/DDBJ databases">
        <authorList>
            <person name="Fomenkov A."/>
            <person name="Anton B.P."/>
            <person name="Roberts R.J."/>
        </authorList>
    </citation>
    <scope>NUCLEOTIDE SEQUENCE [LARGE SCALE GENOMIC DNA]</scope>
    <source>
        <strain evidence="1 2">S2</strain>
    </source>
</reference>
<name>A0A6H1P4N1_PRIMG</name>
<evidence type="ECO:0000313" key="2">
    <source>
        <dbReference type="Proteomes" id="UP000501868"/>
    </source>
</evidence>
<sequence>MLYIRDIEEIIENTLQEHQLTIDYEMNNKLLAPMSYNVTTNTIKFNYLQINGYIANINFKIKESDEDCVKIILYRQLGYYLEFKNNKHDLRVLKYFEDEEKARLLAKIEKNAWDSGRTLVPEKLVNSYDKVRELDKMLLKNY</sequence>
<gene>
    <name evidence="1" type="ORF">HFZ78_19050</name>
</gene>
<protein>
    <submittedName>
        <fullName evidence="1">Uncharacterized protein</fullName>
    </submittedName>
</protein>
<organism evidence="1 2">
    <name type="scientific">Priestia megaterium</name>
    <name type="common">Bacillus megaterium</name>
    <dbReference type="NCBI Taxonomy" id="1404"/>
    <lineage>
        <taxon>Bacteria</taxon>
        <taxon>Bacillati</taxon>
        <taxon>Bacillota</taxon>
        <taxon>Bacilli</taxon>
        <taxon>Bacillales</taxon>
        <taxon>Bacillaceae</taxon>
        <taxon>Priestia</taxon>
    </lineage>
</organism>